<evidence type="ECO:0000259" key="6">
    <source>
        <dbReference type="PROSITE" id="PS51406"/>
    </source>
</evidence>
<evidence type="ECO:0000256" key="1">
    <source>
        <dbReference type="PROSITE-ProRule" id="PRU00094"/>
    </source>
</evidence>
<dbReference type="Pfam" id="PF00059">
    <property type="entry name" value="Lectin_C"/>
    <property type="match status" value="1"/>
</dbReference>
<evidence type="ECO:0000313" key="8">
    <source>
        <dbReference type="WBParaSite" id="PSAMB.scaffold268size60025.g4186.t1"/>
    </source>
</evidence>
<dbReference type="SUPFAM" id="SSF56496">
    <property type="entry name" value="Fibrinogen C-terminal domain-like"/>
    <property type="match status" value="1"/>
</dbReference>
<dbReference type="InterPro" id="IPR014716">
    <property type="entry name" value="Fibrinogen_a/b/g_C_1"/>
</dbReference>
<dbReference type="Proteomes" id="UP000887566">
    <property type="component" value="Unplaced"/>
</dbReference>
<keyword evidence="7" id="KW-1185">Reference proteome</keyword>
<dbReference type="InterPro" id="IPR001304">
    <property type="entry name" value="C-type_lectin-like"/>
</dbReference>
<evidence type="ECO:0000256" key="3">
    <source>
        <dbReference type="SAM" id="SignalP"/>
    </source>
</evidence>
<dbReference type="InterPro" id="IPR016187">
    <property type="entry name" value="CTDL_fold"/>
</dbReference>
<keyword evidence="1" id="KW-0862">Zinc</keyword>
<dbReference type="InterPro" id="IPR000679">
    <property type="entry name" value="Znf_GATA"/>
</dbReference>
<dbReference type="PROSITE" id="PS51406">
    <property type="entry name" value="FIBRINOGEN_C_2"/>
    <property type="match status" value="1"/>
</dbReference>
<evidence type="ECO:0000259" key="5">
    <source>
        <dbReference type="PROSITE" id="PS50114"/>
    </source>
</evidence>
<evidence type="ECO:0000313" key="7">
    <source>
        <dbReference type="Proteomes" id="UP000887566"/>
    </source>
</evidence>
<protein>
    <submittedName>
        <fullName evidence="8">Uncharacterized protein</fullName>
    </submittedName>
</protein>
<feature type="signal peptide" evidence="3">
    <location>
        <begin position="1"/>
        <end position="18"/>
    </location>
</feature>
<dbReference type="Pfam" id="PF00147">
    <property type="entry name" value="Fibrinogen_C"/>
    <property type="match status" value="1"/>
</dbReference>
<keyword evidence="1" id="KW-0479">Metal-binding</keyword>
<name>A0A914VYZ4_9BILA</name>
<feature type="domain" description="C-type lectin" evidence="4">
    <location>
        <begin position="31"/>
        <end position="151"/>
    </location>
</feature>
<feature type="domain" description="GATA-type" evidence="5">
    <location>
        <begin position="120"/>
        <end position="175"/>
    </location>
</feature>
<evidence type="ECO:0000256" key="2">
    <source>
        <dbReference type="SAM" id="MobiDB-lite"/>
    </source>
</evidence>
<dbReference type="AlphaFoldDB" id="A0A914VYZ4"/>
<dbReference type="SMART" id="SM00186">
    <property type="entry name" value="FBG"/>
    <property type="match status" value="1"/>
</dbReference>
<keyword evidence="1" id="KW-0863">Zinc-finger</keyword>
<dbReference type="PROSITE" id="PS50041">
    <property type="entry name" value="C_TYPE_LECTIN_2"/>
    <property type="match status" value="1"/>
</dbReference>
<dbReference type="SMART" id="SM00034">
    <property type="entry name" value="CLECT"/>
    <property type="match status" value="1"/>
</dbReference>
<dbReference type="Gene3D" id="3.10.100.10">
    <property type="entry name" value="Mannose-Binding Protein A, subunit A"/>
    <property type="match status" value="1"/>
</dbReference>
<dbReference type="GO" id="GO:0006355">
    <property type="term" value="P:regulation of DNA-templated transcription"/>
    <property type="evidence" value="ECO:0007669"/>
    <property type="project" value="InterPro"/>
</dbReference>
<dbReference type="GO" id="GO:0005615">
    <property type="term" value="C:extracellular space"/>
    <property type="evidence" value="ECO:0007669"/>
    <property type="project" value="TreeGrafter"/>
</dbReference>
<dbReference type="InterPro" id="IPR016186">
    <property type="entry name" value="C-type_lectin-like/link_sf"/>
</dbReference>
<evidence type="ECO:0000259" key="4">
    <source>
        <dbReference type="PROSITE" id="PS50041"/>
    </source>
</evidence>
<dbReference type="WBParaSite" id="PSAMB.scaffold268size60025.g4186.t1">
    <property type="protein sequence ID" value="PSAMB.scaffold268size60025.g4186.t1"/>
    <property type="gene ID" value="PSAMB.scaffold268size60025.g4186"/>
</dbReference>
<dbReference type="Gene3D" id="3.90.215.10">
    <property type="entry name" value="Gamma Fibrinogen, chain A, domain 1"/>
    <property type="match status" value="1"/>
</dbReference>
<dbReference type="PROSITE" id="PS50114">
    <property type="entry name" value="GATA_ZN_FINGER_2"/>
    <property type="match status" value="1"/>
</dbReference>
<reference evidence="8" key="1">
    <citation type="submission" date="2022-11" db="UniProtKB">
        <authorList>
            <consortium name="WormBaseParasite"/>
        </authorList>
    </citation>
    <scope>IDENTIFICATION</scope>
</reference>
<dbReference type="GO" id="GO:0008270">
    <property type="term" value="F:zinc ion binding"/>
    <property type="evidence" value="ECO:0007669"/>
    <property type="project" value="UniProtKB-KW"/>
</dbReference>
<dbReference type="InterPro" id="IPR002181">
    <property type="entry name" value="Fibrinogen_a/b/g_C_dom"/>
</dbReference>
<dbReference type="SUPFAM" id="SSF56436">
    <property type="entry name" value="C-type lectin-like"/>
    <property type="match status" value="1"/>
</dbReference>
<dbReference type="NCBIfam" id="NF040941">
    <property type="entry name" value="GGGWT_bact"/>
    <property type="match status" value="1"/>
</dbReference>
<dbReference type="InterPro" id="IPR036056">
    <property type="entry name" value="Fibrinogen-like_C"/>
</dbReference>
<keyword evidence="3" id="KW-0732">Signal</keyword>
<feature type="region of interest" description="Disordered" evidence="2">
    <location>
        <begin position="164"/>
        <end position="191"/>
    </location>
</feature>
<dbReference type="InterPro" id="IPR050373">
    <property type="entry name" value="Fibrinogen_C-term_domain"/>
</dbReference>
<sequence>MLYLLLMLSLSLVVTISSQGCPDGWRSSQVVPNKCYYVAAQKKIWFDAEGFCSNAQPNAHLTSIISAFENGNVDAVVISTSSVSVCDQFWIGANGFDVNRNYTWVDGNPSTYANWASGQPDPNQQCVSSTARTTGKWKTEPCGVENCFICEMFIDGLSSTSPLPPTTSLTTTSTRTSIFNPSTTTPATGPTSMTDCKDWFDHGSHTDGIYPINPDGKGSFNVNCDMTTDGGGWTVFQRRQDDSTVFWNQPWQQYKIGFNNAADKNFWLGLDRVNVLSNKDTNVAMRIDLTRNRCPADICGNSFDQNGSWFGVWKFSIDSEANKYQLHIGTAMEGTLSSSDAYDPFFSHNNNQLFTTVDNDNDNWEGGNCASSDAYKFGGWWHDSCGKVCLNGAYDPPQWGTSGLSYYRSHFAADYYIVPVLSEMKLRKY</sequence>
<feature type="chain" id="PRO_5038054473" evidence="3">
    <location>
        <begin position="19"/>
        <end position="429"/>
    </location>
</feature>
<dbReference type="CDD" id="cd00037">
    <property type="entry name" value="CLECT"/>
    <property type="match status" value="1"/>
</dbReference>
<feature type="domain" description="Fibrinogen C-terminal" evidence="6">
    <location>
        <begin position="187"/>
        <end position="429"/>
    </location>
</feature>
<proteinExistence type="predicted"/>
<dbReference type="PANTHER" id="PTHR19143">
    <property type="entry name" value="FIBRINOGEN/TENASCIN/ANGIOPOEITIN"/>
    <property type="match status" value="1"/>
</dbReference>
<accession>A0A914VYZ4</accession>
<dbReference type="GO" id="GO:0043565">
    <property type="term" value="F:sequence-specific DNA binding"/>
    <property type="evidence" value="ECO:0007669"/>
    <property type="project" value="InterPro"/>
</dbReference>
<organism evidence="7 8">
    <name type="scientific">Plectus sambesii</name>
    <dbReference type="NCBI Taxonomy" id="2011161"/>
    <lineage>
        <taxon>Eukaryota</taxon>
        <taxon>Metazoa</taxon>
        <taxon>Ecdysozoa</taxon>
        <taxon>Nematoda</taxon>
        <taxon>Chromadorea</taxon>
        <taxon>Plectida</taxon>
        <taxon>Plectina</taxon>
        <taxon>Plectoidea</taxon>
        <taxon>Plectidae</taxon>
        <taxon>Plectus</taxon>
    </lineage>
</organism>